<accession>A0A6V7HHC6</accession>
<evidence type="ECO:0000313" key="1">
    <source>
        <dbReference type="EMBL" id="CAD1480179.1"/>
    </source>
</evidence>
<dbReference type="Proteomes" id="UP000752696">
    <property type="component" value="Unassembled WGS sequence"/>
</dbReference>
<dbReference type="EMBL" id="CAJDYZ010011856">
    <property type="protein sequence ID" value="CAD1480179.1"/>
    <property type="molecule type" value="Genomic_DNA"/>
</dbReference>
<proteinExistence type="predicted"/>
<name>A0A6V7HHC6_9HYME</name>
<organism evidence="1 2">
    <name type="scientific">Heterotrigona itama</name>
    <dbReference type="NCBI Taxonomy" id="395501"/>
    <lineage>
        <taxon>Eukaryota</taxon>
        <taxon>Metazoa</taxon>
        <taxon>Ecdysozoa</taxon>
        <taxon>Arthropoda</taxon>
        <taxon>Hexapoda</taxon>
        <taxon>Insecta</taxon>
        <taxon>Pterygota</taxon>
        <taxon>Neoptera</taxon>
        <taxon>Endopterygota</taxon>
        <taxon>Hymenoptera</taxon>
        <taxon>Apocrita</taxon>
        <taxon>Aculeata</taxon>
        <taxon>Apoidea</taxon>
        <taxon>Anthophila</taxon>
        <taxon>Apidae</taxon>
        <taxon>Heterotrigona</taxon>
    </lineage>
</organism>
<dbReference type="OrthoDB" id="7614790at2759"/>
<comment type="caution">
    <text evidence="1">The sequence shown here is derived from an EMBL/GenBank/DDBJ whole genome shotgun (WGS) entry which is preliminary data.</text>
</comment>
<keyword evidence="2" id="KW-1185">Reference proteome</keyword>
<gene>
    <name evidence="1" type="ORF">MHI_LOCUS899937</name>
</gene>
<sequence length="214" mass="25229">MRDHHRPPEVTRLHQRIWKTRRMFHSFDTGWRAEYRGHIYIAEFVKENVVPSGFKVYAANGTHIATFGFRTLTLDLGLWRPYTSKLIVTKVQLTIGADFLQHHGLLIDRRNKRIIGTTTPKYRDSDRCTTQPTVTTVGNENGEKYTSLLKRYIDVTRPTQRHNKPKHKVRHHIITKSRPCAKRTRRLAPEKYRAAREEFQLLIQQRICQQSSSE</sequence>
<evidence type="ECO:0000313" key="2">
    <source>
        <dbReference type="Proteomes" id="UP000752696"/>
    </source>
</evidence>
<reference evidence="1" key="1">
    <citation type="submission" date="2020-07" db="EMBL/GenBank/DDBJ databases">
        <authorList>
            <person name="Nazaruddin N."/>
        </authorList>
    </citation>
    <scope>NUCLEOTIDE SEQUENCE</scope>
</reference>
<protein>
    <submittedName>
        <fullName evidence="1">Uncharacterized protein</fullName>
    </submittedName>
</protein>
<dbReference type="AlphaFoldDB" id="A0A6V7HHC6"/>